<name>A0ABU8V813_9BURK</name>
<keyword evidence="1" id="KW-1133">Transmembrane helix</keyword>
<gene>
    <name evidence="2" type="ORF">WKW77_00170</name>
</gene>
<dbReference type="Proteomes" id="UP001365846">
    <property type="component" value="Unassembled WGS sequence"/>
</dbReference>
<dbReference type="Pfam" id="PF05545">
    <property type="entry name" value="FixQ"/>
    <property type="match status" value="1"/>
</dbReference>
<comment type="caution">
    <text evidence="2">The sequence shown here is derived from an EMBL/GenBank/DDBJ whole genome shotgun (WGS) entry which is preliminary data.</text>
</comment>
<sequence>MDITTLRIVATLASFATFIGILVWAYSRRRAAAFEAAARLPFEQD</sequence>
<dbReference type="RefSeq" id="WP_340354809.1">
    <property type="nucleotide sequence ID" value="NZ_JBBKZU010000001.1"/>
</dbReference>
<evidence type="ECO:0000313" key="3">
    <source>
        <dbReference type="Proteomes" id="UP001365846"/>
    </source>
</evidence>
<organism evidence="2 3">
    <name type="scientific">Variovorax ureilyticus</name>
    <dbReference type="NCBI Taxonomy" id="1836198"/>
    <lineage>
        <taxon>Bacteria</taxon>
        <taxon>Pseudomonadati</taxon>
        <taxon>Pseudomonadota</taxon>
        <taxon>Betaproteobacteria</taxon>
        <taxon>Burkholderiales</taxon>
        <taxon>Comamonadaceae</taxon>
        <taxon>Variovorax</taxon>
    </lineage>
</organism>
<proteinExistence type="predicted"/>
<evidence type="ECO:0000256" key="1">
    <source>
        <dbReference type="SAM" id="Phobius"/>
    </source>
</evidence>
<accession>A0ABU8V813</accession>
<dbReference type="EMBL" id="JBBKZU010000001">
    <property type="protein sequence ID" value="MEJ8809461.1"/>
    <property type="molecule type" value="Genomic_DNA"/>
</dbReference>
<keyword evidence="1" id="KW-0472">Membrane</keyword>
<feature type="transmembrane region" description="Helical" evidence="1">
    <location>
        <begin position="6"/>
        <end position="26"/>
    </location>
</feature>
<protein>
    <submittedName>
        <fullName evidence="2">CcoQ/FixQ family Cbb3-type cytochrome c oxidase assembly chaperone</fullName>
    </submittedName>
</protein>
<evidence type="ECO:0000313" key="2">
    <source>
        <dbReference type="EMBL" id="MEJ8809461.1"/>
    </source>
</evidence>
<keyword evidence="1" id="KW-0812">Transmembrane</keyword>
<reference evidence="2 3" key="1">
    <citation type="submission" date="2024-03" db="EMBL/GenBank/DDBJ databases">
        <title>Novel species of the genus Variovorax.</title>
        <authorList>
            <person name="Liu Q."/>
            <person name="Xin Y.-H."/>
        </authorList>
    </citation>
    <scope>NUCLEOTIDE SEQUENCE [LARGE SCALE GENOMIC DNA]</scope>
    <source>
        <strain evidence="2 3">KACC 18899</strain>
    </source>
</reference>
<keyword evidence="3" id="KW-1185">Reference proteome</keyword>
<dbReference type="InterPro" id="IPR008621">
    <property type="entry name" value="Cbb3-typ_cyt_oxidase_comp"/>
</dbReference>